<keyword evidence="3" id="KW-1185">Reference proteome</keyword>
<organism evidence="2 3">
    <name type="scientific">Ideonella margarita</name>
    <dbReference type="NCBI Taxonomy" id="2984191"/>
    <lineage>
        <taxon>Bacteria</taxon>
        <taxon>Pseudomonadati</taxon>
        <taxon>Pseudomonadota</taxon>
        <taxon>Betaproteobacteria</taxon>
        <taxon>Burkholderiales</taxon>
        <taxon>Sphaerotilaceae</taxon>
        <taxon>Ideonella</taxon>
    </lineage>
</organism>
<name>A0ABU9C1J3_9BURK</name>
<feature type="compositionally biased region" description="Low complexity" evidence="1">
    <location>
        <begin position="194"/>
        <end position="206"/>
    </location>
</feature>
<reference evidence="2 3" key="1">
    <citation type="submission" date="2024-04" db="EMBL/GenBank/DDBJ databases">
        <title>Novel species of the genus Ideonella isolated from streams.</title>
        <authorList>
            <person name="Lu H."/>
        </authorList>
    </citation>
    <scope>NUCLEOTIDE SEQUENCE [LARGE SCALE GENOMIC DNA]</scope>
    <source>
        <strain evidence="2 3">LYT19W</strain>
    </source>
</reference>
<evidence type="ECO:0000313" key="3">
    <source>
        <dbReference type="Proteomes" id="UP001379945"/>
    </source>
</evidence>
<protein>
    <recommendedName>
        <fullName evidence="4">Lipoprotein</fullName>
    </recommendedName>
</protein>
<comment type="caution">
    <text evidence="2">The sequence shown here is derived from an EMBL/GenBank/DDBJ whole genome shotgun (WGS) entry which is preliminary data.</text>
</comment>
<proteinExistence type="predicted"/>
<sequence length="206" mass="20962">MATALAIGLAGCGTPPRPAPVAPVATPAPQRPVVVPAAPVAAASAPVAPVALPAEPSPLLAEATWLKELFNPTPVRVQEEADGSVRLSVPLVHSFEGATATAKPAIKGVLDKLVLSLKRQPSARLQISTPGAQADARASALRAYLNTKGITAWRLAPVQTVTGDAVQLRLMPGSGPVKRLDDNQLPPPPPPATPSTSPAAAGNVKR</sequence>
<evidence type="ECO:0000313" key="2">
    <source>
        <dbReference type="EMBL" id="MEK8045648.1"/>
    </source>
</evidence>
<evidence type="ECO:0008006" key="4">
    <source>
        <dbReference type="Google" id="ProtNLM"/>
    </source>
</evidence>
<dbReference type="EMBL" id="JBBUTI010000003">
    <property type="protein sequence ID" value="MEK8045648.1"/>
    <property type="molecule type" value="Genomic_DNA"/>
</dbReference>
<gene>
    <name evidence="2" type="ORF">AACH00_04730</name>
</gene>
<accession>A0ABU9C1J3</accession>
<dbReference type="Proteomes" id="UP001379945">
    <property type="component" value="Unassembled WGS sequence"/>
</dbReference>
<feature type="region of interest" description="Disordered" evidence="1">
    <location>
        <begin position="172"/>
        <end position="206"/>
    </location>
</feature>
<evidence type="ECO:0000256" key="1">
    <source>
        <dbReference type="SAM" id="MobiDB-lite"/>
    </source>
</evidence>
<dbReference type="RefSeq" id="WP_341397933.1">
    <property type="nucleotide sequence ID" value="NZ_JBBUTI010000003.1"/>
</dbReference>